<dbReference type="Proteomes" id="UP000069914">
    <property type="component" value="Chromosome"/>
</dbReference>
<gene>
    <name evidence="2" type="ORF">ACZ76_11225</name>
</gene>
<dbReference type="Pfam" id="PF12582">
    <property type="entry name" value="DUF3757"/>
    <property type="match status" value="1"/>
</dbReference>
<name>A0ABM5UE22_YERAE</name>
<dbReference type="EMBL" id="CP011975">
    <property type="protein sequence ID" value="AKP34068.1"/>
    <property type="molecule type" value="Genomic_DNA"/>
</dbReference>
<dbReference type="InterPro" id="IPR022231">
    <property type="entry name" value="DUF3757"/>
</dbReference>
<evidence type="ECO:0000256" key="1">
    <source>
        <dbReference type="SAM" id="SignalP"/>
    </source>
</evidence>
<evidence type="ECO:0000313" key="2">
    <source>
        <dbReference type="EMBL" id="AKP34068.1"/>
    </source>
</evidence>
<keyword evidence="1" id="KW-0732">Signal</keyword>
<evidence type="ECO:0000313" key="3">
    <source>
        <dbReference type="Proteomes" id="UP000069914"/>
    </source>
</evidence>
<feature type="signal peptide" evidence="1">
    <location>
        <begin position="1"/>
        <end position="18"/>
    </location>
</feature>
<evidence type="ECO:0008006" key="4">
    <source>
        <dbReference type="Google" id="ProtNLM"/>
    </source>
</evidence>
<keyword evidence="3" id="KW-1185">Reference proteome</keyword>
<proteinExistence type="predicted"/>
<accession>A0ABM5UE22</accession>
<reference evidence="2 3" key="1">
    <citation type="journal article" date="2015" name="Genome Announc.">
        <title>De Novo Genome Sequence of Yersinia aleksiciae Y159T.</title>
        <authorList>
            <person name="Sprague L.D."/>
            <person name="Neubauer H."/>
        </authorList>
    </citation>
    <scope>NUCLEOTIDE SEQUENCE [LARGE SCALE GENOMIC DNA]</scope>
    <source>
        <strain evidence="2 3">159</strain>
    </source>
</reference>
<feature type="chain" id="PRO_5046691051" description="DUF3757 domain-containing protein" evidence="1">
    <location>
        <begin position="19"/>
        <end position="147"/>
    </location>
</feature>
<organism evidence="2 3">
    <name type="scientific">Yersinia aleksiciae</name>
    <dbReference type="NCBI Taxonomy" id="263819"/>
    <lineage>
        <taxon>Bacteria</taxon>
        <taxon>Pseudomonadati</taxon>
        <taxon>Pseudomonadota</taxon>
        <taxon>Gammaproteobacteria</taxon>
        <taxon>Enterobacterales</taxon>
        <taxon>Yersiniaceae</taxon>
        <taxon>Yersinia</taxon>
    </lineage>
</organism>
<protein>
    <recommendedName>
        <fullName evidence="4">DUF3757 domain-containing protein</fullName>
    </recommendedName>
</protein>
<dbReference type="RefSeq" id="WP_048619010.1">
    <property type="nucleotide sequence ID" value="NZ_CABHQD010000399.1"/>
</dbReference>
<dbReference type="GeneID" id="61901302"/>
<sequence>MKYHLSFVLLLTPFSVFATLHCPEIDSISQRGGIYLAATTEGGQWVGTLQGAVSPPIPVKDFNEALLILNSDKSSFVDQGNFQKCTYNLEAEDKQIDMYYENRSWLASISGKPHWVHQKTPLFEFYRCSGVAAEECEFEILPQDPLP</sequence>